<dbReference type="Pfam" id="PF01569">
    <property type="entry name" value="PAP2"/>
    <property type="match status" value="1"/>
</dbReference>
<dbReference type="PANTHER" id="PTHR14969">
    <property type="entry name" value="SPHINGOSINE-1-PHOSPHATE PHOSPHOHYDROLASE"/>
    <property type="match status" value="1"/>
</dbReference>
<feature type="transmembrane region" description="Helical" evidence="2">
    <location>
        <begin position="25"/>
        <end position="54"/>
    </location>
</feature>
<sequence>MNTTGPTSTRDRSWRSRRLDPDRSLGLRLTLAAVAAVLVLVPFALLALLVLGAWPPLLRLDASVTDAFHGYALAHPAWVRAMTVWTHVFGPGPLRVAAAVVVVWLLRRRSPRLAVWVVTTMLVGGLLGALLKLLVGRNRPDLLEPVARAAGYSFPSGHALNAALAAGVLLLVFLPFARHSRAGRVALWTAAVLLTVVTGLSRIALGVHWTSDVVGGWVLGVAVVAATAAGFATWRTGAGHRPARPLREGVEPELADPGPENGRA</sequence>
<keyword evidence="2" id="KW-1133">Transmembrane helix</keyword>
<reference evidence="5" key="1">
    <citation type="submission" date="2016-06" db="EMBL/GenBank/DDBJ databases">
        <authorList>
            <person name="Varghese N."/>
            <person name="Submissions Spin"/>
        </authorList>
    </citation>
    <scope>NUCLEOTIDE SEQUENCE [LARGE SCALE GENOMIC DNA]</scope>
    <source>
        <strain evidence="5">DSM 45647</strain>
    </source>
</reference>
<feature type="transmembrane region" description="Helical" evidence="2">
    <location>
        <begin position="84"/>
        <end position="106"/>
    </location>
</feature>
<evidence type="ECO:0000313" key="5">
    <source>
        <dbReference type="Proteomes" id="UP000199360"/>
    </source>
</evidence>
<feature type="transmembrane region" description="Helical" evidence="2">
    <location>
        <begin position="186"/>
        <end position="208"/>
    </location>
</feature>
<evidence type="ECO:0000313" key="4">
    <source>
        <dbReference type="EMBL" id="SCG76107.1"/>
    </source>
</evidence>
<organism evidence="4 5">
    <name type="scientific">Micromonospora humi</name>
    <dbReference type="NCBI Taxonomy" id="745366"/>
    <lineage>
        <taxon>Bacteria</taxon>
        <taxon>Bacillati</taxon>
        <taxon>Actinomycetota</taxon>
        <taxon>Actinomycetes</taxon>
        <taxon>Micromonosporales</taxon>
        <taxon>Micromonosporaceae</taxon>
        <taxon>Micromonospora</taxon>
    </lineage>
</organism>
<dbReference type="Gene3D" id="1.20.144.10">
    <property type="entry name" value="Phosphatidic acid phosphatase type 2/haloperoxidase"/>
    <property type="match status" value="1"/>
</dbReference>
<feature type="domain" description="Phosphatidic acid phosphatase type 2/haloperoxidase" evidence="3">
    <location>
        <begin position="114"/>
        <end position="228"/>
    </location>
</feature>
<feature type="transmembrane region" description="Helical" evidence="2">
    <location>
        <begin position="155"/>
        <end position="174"/>
    </location>
</feature>
<dbReference type="RefSeq" id="WP_091070201.1">
    <property type="nucleotide sequence ID" value="NZ_FMDM01000016.1"/>
</dbReference>
<feature type="region of interest" description="Disordered" evidence="1">
    <location>
        <begin position="238"/>
        <end position="264"/>
    </location>
</feature>
<protein>
    <submittedName>
        <fullName evidence="4">Undecaprenyl-diphosphatase</fullName>
    </submittedName>
</protein>
<dbReference type="EMBL" id="FMDM01000016">
    <property type="protein sequence ID" value="SCG76107.1"/>
    <property type="molecule type" value="Genomic_DNA"/>
</dbReference>
<gene>
    <name evidence="4" type="ORF">GA0070213_11648</name>
</gene>
<dbReference type="PANTHER" id="PTHR14969:SF13">
    <property type="entry name" value="AT30094P"/>
    <property type="match status" value="1"/>
</dbReference>
<dbReference type="STRING" id="745366.GA0070213_11648"/>
<feature type="transmembrane region" description="Helical" evidence="2">
    <location>
        <begin position="113"/>
        <end position="135"/>
    </location>
</feature>
<dbReference type="InterPro" id="IPR000326">
    <property type="entry name" value="PAP2/HPO"/>
</dbReference>
<feature type="transmembrane region" description="Helical" evidence="2">
    <location>
        <begin position="214"/>
        <end position="234"/>
    </location>
</feature>
<keyword evidence="5" id="KW-1185">Reference proteome</keyword>
<accession>A0A1C5K013</accession>
<dbReference type="AlphaFoldDB" id="A0A1C5K013"/>
<evidence type="ECO:0000256" key="1">
    <source>
        <dbReference type="SAM" id="MobiDB-lite"/>
    </source>
</evidence>
<proteinExistence type="predicted"/>
<dbReference type="OrthoDB" id="5289372at2"/>
<dbReference type="InterPro" id="IPR036938">
    <property type="entry name" value="PAP2/HPO_sf"/>
</dbReference>
<keyword evidence="2" id="KW-0812">Transmembrane</keyword>
<evidence type="ECO:0000259" key="3">
    <source>
        <dbReference type="SMART" id="SM00014"/>
    </source>
</evidence>
<dbReference type="SMART" id="SM00014">
    <property type="entry name" value="acidPPc"/>
    <property type="match status" value="1"/>
</dbReference>
<name>A0A1C5K013_9ACTN</name>
<dbReference type="SUPFAM" id="SSF48317">
    <property type="entry name" value="Acid phosphatase/Vanadium-dependent haloperoxidase"/>
    <property type="match status" value="1"/>
</dbReference>
<keyword evidence="2" id="KW-0472">Membrane</keyword>
<dbReference type="Proteomes" id="UP000199360">
    <property type="component" value="Unassembled WGS sequence"/>
</dbReference>
<evidence type="ECO:0000256" key="2">
    <source>
        <dbReference type="SAM" id="Phobius"/>
    </source>
</evidence>